<evidence type="ECO:0000313" key="3">
    <source>
        <dbReference type="Proteomes" id="UP000825729"/>
    </source>
</evidence>
<reference evidence="2 3" key="1">
    <citation type="submission" date="2021-07" db="EMBL/GenBank/DDBJ databases">
        <title>The Aristolochia fimbriata genome: insights into angiosperm evolution, floral development and chemical biosynthesis.</title>
        <authorList>
            <person name="Jiao Y."/>
        </authorList>
    </citation>
    <scope>NUCLEOTIDE SEQUENCE [LARGE SCALE GENOMIC DNA]</scope>
    <source>
        <strain evidence="2">IBCAS-2021</strain>
        <tissue evidence="2">Leaf</tissue>
    </source>
</reference>
<name>A0AAV7ESG1_ARIFI</name>
<feature type="region of interest" description="Disordered" evidence="1">
    <location>
        <begin position="1"/>
        <end position="24"/>
    </location>
</feature>
<dbReference type="Proteomes" id="UP000825729">
    <property type="component" value="Unassembled WGS sequence"/>
</dbReference>
<evidence type="ECO:0000313" key="2">
    <source>
        <dbReference type="EMBL" id="KAG9451544.1"/>
    </source>
</evidence>
<organism evidence="2 3">
    <name type="scientific">Aristolochia fimbriata</name>
    <name type="common">White veined hardy Dutchman's pipe vine</name>
    <dbReference type="NCBI Taxonomy" id="158543"/>
    <lineage>
        <taxon>Eukaryota</taxon>
        <taxon>Viridiplantae</taxon>
        <taxon>Streptophyta</taxon>
        <taxon>Embryophyta</taxon>
        <taxon>Tracheophyta</taxon>
        <taxon>Spermatophyta</taxon>
        <taxon>Magnoliopsida</taxon>
        <taxon>Magnoliidae</taxon>
        <taxon>Piperales</taxon>
        <taxon>Aristolochiaceae</taxon>
        <taxon>Aristolochia</taxon>
    </lineage>
</organism>
<evidence type="ECO:0000256" key="1">
    <source>
        <dbReference type="SAM" id="MobiDB-lite"/>
    </source>
</evidence>
<gene>
    <name evidence="2" type="ORF">H6P81_011509</name>
</gene>
<sequence>MRVRESERYRRDQKGHHRNSHSRGYWPDGSVINGCCSAAMGSVDMHVPLDKDSTSFKSWQPFTKHILKCTALEREGDEREKETKVGVQGDRPHGVPWKQRAKKETVPHLHTNIIMLFVFVKGQQQPLSYNNQRMLYGLHATVKHRRKTLTFPTICPTWLHTCHGSSGPVFLPRMGDEEAPFLNDIKTNGWREH</sequence>
<feature type="region of interest" description="Disordered" evidence="1">
    <location>
        <begin position="78"/>
        <end position="102"/>
    </location>
</feature>
<accession>A0AAV7ESG1</accession>
<comment type="caution">
    <text evidence="2">The sequence shown here is derived from an EMBL/GenBank/DDBJ whole genome shotgun (WGS) entry which is preliminary data.</text>
</comment>
<dbReference type="EMBL" id="JAINDJ010000004">
    <property type="protein sequence ID" value="KAG9451544.1"/>
    <property type="molecule type" value="Genomic_DNA"/>
</dbReference>
<keyword evidence="3" id="KW-1185">Reference proteome</keyword>
<dbReference type="AlphaFoldDB" id="A0AAV7ESG1"/>
<proteinExistence type="predicted"/>
<feature type="compositionally biased region" description="Basic and acidic residues" evidence="1">
    <location>
        <begin position="1"/>
        <end position="12"/>
    </location>
</feature>
<protein>
    <submittedName>
        <fullName evidence="2">Uncharacterized protein</fullName>
    </submittedName>
</protein>